<dbReference type="InterPro" id="IPR002403">
    <property type="entry name" value="Cyt_P450_E_grp-IV"/>
</dbReference>
<accession>A0A8H5HKR1</accession>
<keyword evidence="5 13" id="KW-0812">Transmembrane</keyword>
<evidence type="ECO:0000256" key="7">
    <source>
        <dbReference type="ARBA" id="ARBA00022989"/>
    </source>
</evidence>
<dbReference type="PANTHER" id="PTHR46206">
    <property type="entry name" value="CYTOCHROME P450"/>
    <property type="match status" value="1"/>
</dbReference>
<evidence type="ECO:0000256" key="6">
    <source>
        <dbReference type="ARBA" id="ARBA00022723"/>
    </source>
</evidence>
<keyword evidence="7 13" id="KW-1133">Transmembrane helix</keyword>
<name>A0A8H5HKR1_9AGAR</name>
<evidence type="ECO:0000256" key="13">
    <source>
        <dbReference type="SAM" id="Phobius"/>
    </source>
</evidence>
<dbReference type="GO" id="GO:0016705">
    <property type="term" value="F:oxidoreductase activity, acting on paired donors, with incorporation or reduction of molecular oxygen"/>
    <property type="evidence" value="ECO:0007669"/>
    <property type="project" value="InterPro"/>
</dbReference>
<keyword evidence="15" id="KW-1185">Reference proteome</keyword>
<dbReference type="Pfam" id="PF00067">
    <property type="entry name" value="p450"/>
    <property type="match status" value="1"/>
</dbReference>
<keyword evidence="11 13" id="KW-0472">Membrane</keyword>
<keyword evidence="4 12" id="KW-0349">Heme</keyword>
<comment type="subcellular location">
    <subcellularLocation>
        <location evidence="2">Membrane</location>
    </subcellularLocation>
</comment>
<dbReference type="Proteomes" id="UP000565441">
    <property type="component" value="Unassembled WGS sequence"/>
</dbReference>
<comment type="caution">
    <text evidence="14">The sequence shown here is derived from an EMBL/GenBank/DDBJ whole genome shotgun (WGS) entry which is preliminary data.</text>
</comment>
<dbReference type="Gene3D" id="1.10.630.10">
    <property type="entry name" value="Cytochrome P450"/>
    <property type="match status" value="1"/>
</dbReference>
<dbReference type="AlphaFoldDB" id="A0A8H5HKR1"/>
<evidence type="ECO:0000256" key="9">
    <source>
        <dbReference type="ARBA" id="ARBA00023004"/>
    </source>
</evidence>
<organism evidence="14 15">
    <name type="scientific">Tricholomella constricta</name>
    <dbReference type="NCBI Taxonomy" id="117010"/>
    <lineage>
        <taxon>Eukaryota</taxon>
        <taxon>Fungi</taxon>
        <taxon>Dikarya</taxon>
        <taxon>Basidiomycota</taxon>
        <taxon>Agaricomycotina</taxon>
        <taxon>Agaricomycetes</taxon>
        <taxon>Agaricomycetidae</taxon>
        <taxon>Agaricales</taxon>
        <taxon>Tricholomatineae</taxon>
        <taxon>Lyophyllaceae</taxon>
        <taxon>Tricholomella</taxon>
    </lineage>
</organism>
<dbReference type="InterPro" id="IPR001128">
    <property type="entry name" value="Cyt_P450"/>
</dbReference>
<dbReference type="InterPro" id="IPR036396">
    <property type="entry name" value="Cyt_P450_sf"/>
</dbReference>
<proteinExistence type="inferred from homology"/>
<comment type="cofactor">
    <cofactor evidence="1 12">
        <name>heme</name>
        <dbReference type="ChEBI" id="CHEBI:30413"/>
    </cofactor>
</comment>
<dbReference type="GO" id="GO:0005506">
    <property type="term" value="F:iron ion binding"/>
    <property type="evidence" value="ECO:0007669"/>
    <property type="project" value="InterPro"/>
</dbReference>
<dbReference type="GO" id="GO:0004497">
    <property type="term" value="F:monooxygenase activity"/>
    <property type="evidence" value="ECO:0007669"/>
    <property type="project" value="UniProtKB-KW"/>
</dbReference>
<evidence type="ECO:0000256" key="3">
    <source>
        <dbReference type="ARBA" id="ARBA00010617"/>
    </source>
</evidence>
<dbReference type="PRINTS" id="PR00465">
    <property type="entry name" value="EP450IV"/>
</dbReference>
<dbReference type="OrthoDB" id="1844152at2759"/>
<sequence length="491" mass="54928">MDSEDNYEVTHSTVIIPLVLIVFIASLVQIQRRQADLSHIPTIGPSSFPFYYIGAIRFFFNATWALQEGYHRSGLAAFKVAQLTRWIVVITGSELIEELRKLPEDALSYSDATIKADQLTLTGILTDPSHVALLSTQLTRTLPLVFPELRDEMVAAFSDAILKEPTSEWTAVSAVNGMTEIISRVCNRVIVGPQTCREPEFSALNKQFIRDKTKYLGILPTPQYIGLRAHAKRIRQLLDFKVKRRRQKLESSDSEHRHDLLSLLVAKSSGPHASRDITHSILALNLQAVPTTSLTFTHALYHLASASSSDVVQPMRDEIEAVLRQEGWTLNALERMRKVDSFLKESMRISGLHALTMQCISRTDYTFSDGTHVPARTHLAVACGPMHLDPAKYTSPQTFDATRFVRGSGEGASRYQLATTTADFLAWGHGRAGCPGRFFAAVLMKLMLAHMVLQYDVRFGDGAGGARPRDCWVGPERFPDLSAEVMFRRRR</sequence>
<evidence type="ECO:0000256" key="2">
    <source>
        <dbReference type="ARBA" id="ARBA00004370"/>
    </source>
</evidence>
<dbReference type="SUPFAM" id="SSF48264">
    <property type="entry name" value="Cytochrome P450"/>
    <property type="match status" value="1"/>
</dbReference>
<dbReference type="PANTHER" id="PTHR46206:SF5">
    <property type="entry name" value="P450, PUTATIVE (EUROFUNG)-RELATED"/>
    <property type="match status" value="1"/>
</dbReference>
<evidence type="ECO:0000256" key="5">
    <source>
        <dbReference type="ARBA" id="ARBA00022692"/>
    </source>
</evidence>
<comment type="similarity">
    <text evidence="3">Belongs to the cytochrome P450 family.</text>
</comment>
<dbReference type="CDD" id="cd11041">
    <property type="entry name" value="CYP503A1-like"/>
    <property type="match status" value="1"/>
</dbReference>
<dbReference type="EMBL" id="JAACJP010000004">
    <property type="protein sequence ID" value="KAF5385143.1"/>
    <property type="molecule type" value="Genomic_DNA"/>
</dbReference>
<dbReference type="GO" id="GO:0020037">
    <property type="term" value="F:heme binding"/>
    <property type="evidence" value="ECO:0007669"/>
    <property type="project" value="InterPro"/>
</dbReference>
<feature type="binding site" description="axial binding residue" evidence="12">
    <location>
        <position position="434"/>
    </location>
    <ligand>
        <name>heme</name>
        <dbReference type="ChEBI" id="CHEBI:30413"/>
    </ligand>
    <ligandPart>
        <name>Fe</name>
        <dbReference type="ChEBI" id="CHEBI:18248"/>
    </ligandPart>
</feature>
<evidence type="ECO:0000256" key="10">
    <source>
        <dbReference type="ARBA" id="ARBA00023033"/>
    </source>
</evidence>
<keyword evidence="6 12" id="KW-0479">Metal-binding</keyword>
<evidence type="ECO:0000313" key="15">
    <source>
        <dbReference type="Proteomes" id="UP000565441"/>
    </source>
</evidence>
<keyword evidence="9 12" id="KW-0408">Iron</keyword>
<dbReference type="GO" id="GO:0016020">
    <property type="term" value="C:membrane"/>
    <property type="evidence" value="ECO:0007669"/>
    <property type="project" value="UniProtKB-SubCell"/>
</dbReference>
<feature type="transmembrane region" description="Helical" evidence="13">
    <location>
        <begin position="12"/>
        <end position="30"/>
    </location>
</feature>
<evidence type="ECO:0000256" key="8">
    <source>
        <dbReference type="ARBA" id="ARBA00023002"/>
    </source>
</evidence>
<evidence type="ECO:0008006" key="16">
    <source>
        <dbReference type="Google" id="ProtNLM"/>
    </source>
</evidence>
<evidence type="ECO:0000256" key="1">
    <source>
        <dbReference type="ARBA" id="ARBA00001971"/>
    </source>
</evidence>
<keyword evidence="8" id="KW-0560">Oxidoreductase</keyword>
<evidence type="ECO:0000313" key="14">
    <source>
        <dbReference type="EMBL" id="KAF5385143.1"/>
    </source>
</evidence>
<evidence type="ECO:0000256" key="11">
    <source>
        <dbReference type="ARBA" id="ARBA00023136"/>
    </source>
</evidence>
<keyword evidence="10" id="KW-0503">Monooxygenase</keyword>
<evidence type="ECO:0000256" key="12">
    <source>
        <dbReference type="PIRSR" id="PIRSR602403-1"/>
    </source>
</evidence>
<reference evidence="14 15" key="1">
    <citation type="journal article" date="2020" name="ISME J.">
        <title>Uncovering the hidden diversity of litter-decomposition mechanisms in mushroom-forming fungi.</title>
        <authorList>
            <person name="Floudas D."/>
            <person name="Bentzer J."/>
            <person name="Ahren D."/>
            <person name="Johansson T."/>
            <person name="Persson P."/>
            <person name="Tunlid A."/>
        </authorList>
    </citation>
    <scope>NUCLEOTIDE SEQUENCE [LARGE SCALE GENOMIC DNA]</scope>
    <source>
        <strain evidence="14 15">CBS 661.87</strain>
    </source>
</reference>
<gene>
    <name evidence="14" type="ORF">D9615_001366</name>
</gene>
<evidence type="ECO:0000256" key="4">
    <source>
        <dbReference type="ARBA" id="ARBA00022617"/>
    </source>
</evidence>
<protein>
    <recommendedName>
        <fullName evidence="16">Cytochrome P450</fullName>
    </recommendedName>
</protein>